<keyword evidence="2" id="KW-1185">Reference proteome</keyword>
<reference evidence="1 2" key="1">
    <citation type="submission" date="2023-03" db="EMBL/GenBank/DDBJ databases">
        <title>Halomonas sp. nov., isolated from Korean tranditional fermented seafood 'Jeotgal'.</title>
        <authorList>
            <person name="Kim B."/>
            <person name="Shin N.-R."/>
        </authorList>
    </citation>
    <scope>NUCLEOTIDE SEQUENCE [LARGE SCALE GENOMIC DNA]</scope>
    <source>
        <strain evidence="1 2">SG2L-4</strain>
    </source>
</reference>
<gene>
    <name evidence="1" type="ORF">P1P91_00925</name>
</gene>
<dbReference type="InterPro" id="IPR008557">
    <property type="entry name" value="PhoX"/>
</dbReference>
<sequence>MVFNRRAYFEEAENIPSNPAVSAPIGEIIERRYSRRGFLKATGTSGLGVAAIGAMNPLAAAIAAESGSLDRFAFDEIVHGVDTTHHVAEGHDAEVLIRWGDPLFADAPELDPLNQSADAQERQFGYNNDYVGFVPLDGNPDHGLLVVNHEYTNEELMFPGLPGPLDEHDFTGLTREMVEIEQAAHGLSVVEVQRRGGKWQYLKDSRYNRRITPRSTEMAISGPAAGDALLKTSADPSGKKVIGTLNNCAGGTTPWGTVLSCEENIHYYFMGDPAGHPNAALLERYGIPAMGYAWGRYDDRFDIAKEPFESNRFGWVVEIDPRDPTSMPIKRTALGRFKHEAAANVVSGDGRLVVYMGDDQRFDYLYKFVTRDPVDTASPANNRDLLDHGTLYVARFNADGGVTWLPLVHGQGPLTAENGFASQAEVLIKARLAGDALGATPMDRPEDVEANPETGRVYVMLTNNTERTAGQVDAANPRADNTFGHIVEVVTEGGDHTASRDRWEILVKCGDPSRAEVGALWNPATSENGWFAAPDNCAIDHRGRLWVATDQGSNWATTGTADGVWALETQGERRGTGKMFFRVPLGAEMCGPCFSPDDGALFVAVQHPAADGTEAYAGRKGRPSTFEDPATRWPDFQDGMPPRPSLVVITRRGGGAIG</sequence>
<evidence type="ECO:0000313" key="1">
    <source>
        <dbReference type="EMBL" id="WNK20283.1"/>
    </source>
</evidence>
<dbReference type="InterPro" id="IPR006311">
    <property type="entry name" value="TAT_signal"/>
</dbReference>
<proteinExistence type="predicted"/>
<dbReference type="SUPFAM" id="SSF63829">
    <property type="entry name" value="Calcium-dependent phosphotriesterase"/>
    <property type="match status" value="1"/>
</dbReference>
<protein>
    <submittedName>
        <fullName evidence="1">PhoX family phosphatase</fullName>
    </submittedName>
</protein>
<dbReference type="Pfam" id="PF05787">
    <property type="entry name" value="PhoX"/>
    <property type="match status" value="1"/>
</dbReference>
<dbReference type="Proteomes" id="UP001301869">
    <property type="component" value="Chromosome"/>
</dbReference>
<dbReference type="RefSeq" id="WP_311883891.1">
    <property type="nucleotide sequence ID" value="NZ_CP119391.1"/>
</dbReference>
<dbReference type="PANTHER" id="PTHR35399:SF2">
    <property type="entry name" value="DUF839 DOMAIN-CONTAINING PROTEIN"/>
    <property type="match status" value="1"/>
</dbReference>
<dbReference type="EMBL" id="CP119391">
    <property type="protein sequence ID" value="WNK20283.1"/>
    <property type="molecule type" value="Genomic_DNA"/>
</dbReference>
<dbReference type="PROSITE" id="PS51318">
    <property type="entry name" value="TAT"/>
    <property type="match status" value="1"/>
</dbReference>
<evidence type="ECO:0000313" key="2">
    <source>
        <dbReference type="Proteomes" id="UP001301869"/>
    </source>
</evidence>
<accession>A0ABY9YZH4</accession>
<organism evidence="1 2">
    <name type="scientific">Halomonas piscis</name>
    <dbReference type="NCBI Taxonomy" id="3031727"/>
    <lineage>
        <taxon>Bacteria</taxon>
        <taxon>Pseudomonadati</taxon>
        <taxon>Pseudomonadota</taxon>
        <taxon>Gammaproteobacteria</taxon>
        <taxon>Oceanospirillales</taxon>
        <taxon>Halomonadaceae</taxon>
        <taxon>Halomonas</taxon>
    </lineage>
</organism>
<dbReference type="PANTHER" id="PTHR35399">
    <property type="entry name" value="SLR8030 PROTEIN"/>
    <property type="match status" value="1"/>
</dbReference>
<name>A0ABY9YZH4_9GAMM</name>